<feature type="compositionally biased region" description="Acidic residues" evidence="3">
    <location>
        <begin position="348"/>
        <end position="357"/>
    </location>
</feature>
<dbReference type="OrthoDB" id="2196114at2759"/>
<dbReference type="SUPFAM" id="SSF57924">
    <property type="entry name" value="Inhibitor of apoptosis (IAP) repeat"/>
    <property type="match status" value="2"/>
</dbReference>
<dbReference type="EMBL" id="JAFIQS010000008">
    <property type="protein sequence ID" value="KAG5166334.1"/>
    <property type="molecule type" value="Genomic_DNA"/>
</dbReference>
<feature type="region of interest" description="Disordered" evidence="3">
    <location>
        <begin position="1"/>
        <end position="32"/>
    </location>
</feature>
<keyword evidence="2" id="KW-0862">Zinc</keyword>
<dbReference type="InterPro" id="IPR051190">
    <property type="entry name" value="Baculoviral_IAP"/>
</dbReference>
<feature type="compositionally biased region" description="Low complexity" evidence="3">
    <location>
        <begin position="221"/>
        <end position="240"/>
    </location>
</feature>
<dbReference type="PANTHER" id="PTHR46771">
    <property type="entry name" value="DETERIN"/>
    <property type="match status" value="1"/>
</dbReference>
<dbReference type="Pfam" id="PF00653">
    <property type="entry name" value="BIR"/>
    <property type="match status" value="2"/>
</dbReference>
<accession>A0A8H7XVM6</accession>
<dbReference type="SMART" id="SM00238">
    <property type="entry name" value="BIR"/>
    <property type="match status" value="2"/>
</dbReference>
<evidence type="ECO:0000256" key="1">
    <source>
        <dbReference type="ARBA" id="ARBA00022723"/>
    </source>
</evidence>
<feature type="region of interest" description="Disordered" evidence="3">
    <location>
        <begin position="535"/>
        <end position="738"/>
    </location>
</feature>
<dbReference type="CDD" id="cd00022">
    <property type="entry name" value="BIR"/>
    <property type="match status" value="2"/>
</dbReference>
<dbReference type="PROSITE" id="PS50143">
    <property type="entry name" value="BIR_REPEAT_2"/>
    <property type="match status" value="2"/>
</dbReference>
<feature type="compositionally biased region" description="Pro residues" evidence="3">
    <location>
        <begin position="648"/>
        <end position="665"/>
    </location>
</feature>
<proteinExistence type="predicted"/>
<feature type="compositionally biased region" description="Basic residues" evidence="3">
    <location>
        <begin position="10"/>
        <end position="19"/>
    </location>
</feature>
<dbReference type="PANTHER" id="PTHR46771:SF5">
    <property type="entry name" value="DETERIN"/>
    <property type="match status" value="1"/>
</dbReference>
<feature type="compositionally biased region" description="Basic residues" evidence="3">
    <location>
        <begin position="446"/>
        <end position="458"/>
    </location>
</feature>
<comment type="caution">
    <text evidence="4">The sequence shown here is derived from an EMBL/GenBank/DDBJ whole genome shotgun (WGS) entry which is preliminary data.</text>
</comment>
<evidence type="ECO:0000256" key="2">
    <source>
        <dbReference type="ARBA" id="ARBA00022833"/>
    </source>
</evidence>
<protein>
    <recommendedName>
        <fullName evidence="5">BIR-domain-containing protein</fullName>
    </recommendedName>
</protein>
<feature type="compositionally biased region" description="Polar residues" evidence="3">
    <location>
        <begin position="282"/>
        <end position="307"/>
    </location>
</feature>
<gene>
    <name evidence="4" type="ORF">JR316_008419</name>
</gene>
<dbReference type="InterPro" id="IPR001370">
    <property type="entry name" value="BIR_rpt"/>
</dbReference>
<dbReference type="GO" id="GO:0046872">
    <property type="term" value="F:metal ion binding"/>
    <property type="evidence" value="ECO:0007669"/>
    <property type="project" value="UniProtKB-KW"/>
</dbReference>
<organism evidence="4">
    <name type="scientific">Psilocybe cubensis</name>
    <name type="common">Psychedelic mushroom</name>
    <name type="synonym">Stropharia cubensis</name>
    <dbReference type="NCBI Taxonomy" id="181762"/>
    <lineage>
        <taxon>Eukaryota</taxon>
        <taxon>Fungi</taxon>
        <taxon>Dikarya</taxon>
        <taxon>Basidiomycota</taxon>
        <taxon>Agaricomycotina</taxon>
        <taxon>Agaricomycetes</taxon>
        <taxon>Agaricomycetidae</taxon>
        <taxon>Agaricales</taxon>
        <taxon>Agaricineae</taxon>
        <taxon>Strophariaceae</taxon>
        <taxon>Psilocybe</taxon>
    </lineage>
</organism>
<dbReference type="Gene3D" id="1.10.1170.10">
    <property type="entry name" value="Inhibitor Of Apoptosis Protein (2mihbC-IAP-1), Chain A"/>
    <property type="match status" value="2"/>
</dbReference>
<evidence type="ECO:0000313" key="4">
    <source>
        <dbReference type="EMBL" id="KAG5166334.1"/>
    </source>
</evidence>
<keyword evidence="1" id="KW-0479">Metal-binding</keyword>
<reference evidence="4" key="1">
    <citation type="submission" date="2021-02" db="EMBL/GenBank/DDBJ databases">
        <title>Psilocybe cubensis genome.</title>
        <authorList>
            <person name="Mckernan K.J."/>
            <person name="Crawford S."/>
            <person name="Trippe A."/>
            <person name="Kane L.T."/>
            <person name="Mclaughlin S."/>
        </authorList>
    </citation>
    <scope>NUCLEOTIDE SEQUENCE [LARGE SCALE GENOMIC DNA]</scope>
    <source>
        <strain evidence="4">MGC-MH-2018</strain>
    </source>
</reference>
<evidence type="ECO:0008006" key="5">
    <source>
        <dbReference type="Google" id="ProtNLM"/>
    </source>
</evidence>
<evidence type="ECO:0000256" key="3">
    <source>
        <dbReference type="SAM" id="MobiDB-lite"/>
    </source>
</evidence>
<name>A0A8H7XVM6_PSICU</name>
<feature type="region of interest" description="Disordered" evidence="3">
    <location>
        <begin position="213"/>
        <end position="519"/>
    </location>
</feature>
<feature type="compositionally biased region" description="Polar residues" evidence="3">
    <location>
        <begin position="535"/>
        <end position="547"/>
    </location>
</feature>
<feature type="compositionally biased region" description="Acidic residues" evidence="3">
    <location>
        <begin position="313"/>
        <end position="323"/>
    </location>
</feature>
<dbReference type="AlphaFoldDB" id="A0A8H7XVM6"/>
<sequence>MDALQARVNSFKKSKRVKNPSKPSSTTNLKWPHPLHFKANPESLAEAGFYYDPSFDDPDNVTCYVCEKELGGWEEEDDPFLIHWTKCGQTCCWASARCGLTSDLDGKGRFVSTDKSRIPTHKSMEKARHDTYSTGKGWIHDKTPNHGANSKMMARAGFVYTPQHNGDDLATCFYCNLSLSGWDEGDDPLEEHRKRDNKMGFPCAFFAAASSEMLPSTKPNSRAQSSKPPSKSQAKPPSRSTSRSKHQDVIQPTKTFDGELEDESDAPTTNTAPITKTPGKGRSNSSGTRKSSAKTPGNKIRSSSRSGLKNVVEEEVEEEEEDAPPVPQPPTTKKNRTRSKSVVRSEAEDAVVPDDADLPVTRKPSRSRSKKAISDAEEEIPRKTSRSKSKSSVAPSATETKPSRSKSKSKILDSEQEEVPPAATKTKQKAKAIESEQEENGPGVTKTKHTRTTSRAKTKSSAEASDIELETVAAEPAPKKKNATKSKPQAPAAQNLFDDDVFTDHYVPPLAPYPPTEAIQESIAQLQPLFIPKRTTGTKSEISTDSAADTVHTEKQKKTKPKFAYSRQMQSEDEDTQRPPSIEEHKPLAPVSANPSPVPNLKTGAGKQKLKVVEISSDEEPQEKEKILVKPIQNQDKENSVNMSLPPIQVPPPQVLIAQPDPPTNPVSAQPKRQKKSVIVETVQPIQGPRSSSPKPQSPLANGDVSMEDIDPEHSDKMQVVPVTPPRAIPQRTSSEEEIQQAIIPAEANVDSAEAPFIPPLSKLPFTPLHALSEPELDMTVEEWIRYQMDVEFDKFKRDGERELQRFRKRAEEVRKVIEGL</sequence>